<evidence type="ECO:0000313" key="2">
    <source>
        <dbReference type="Proteomes" id="UP000242519"/>
    </source>
</evidence>
<dbReference type="Proteomes" id="UP000242519">
    <property type="component" value="Unassembled WGS sequence"/>
</dbReference>
<keyword evidence="2" id="KW-1185">Reference proteome</keyword>
<organism evidence="1 2">
    <name type="scientific">Diplocarpon coronariae</name>
    <dbReference type="NCBI Taxonomy" id="2795749"/>
    <lineage>
        <taxon>Eukaryota</taxon>
        <taxon>Fungi</taxon>
        <taxon>Dikarya</taxon>
        <taxon>Ascomycota</taxon>
        <taxon>Pezizomycotina</taxon>
        <taxon>Leotiomycetes</taxon>
        <taxon>Helotiales</taxon>
        <taxon>Drepanopezizaceae</taxon>
        <taxon>Diplocarpon</taxon>
    </lineage>
</organism>
<gene>
    <name evidence="1" type="ORF">B2J93_4852</name>
</gene>
<dbReference type="EMBL" id="MZNU01000008">
    <property type="protein sequence ID" value="OWP07344.1"/>
    <property type="molecule type" value="Genomic_DNA"/>
</dbReference>
<sequence>MSIYKLGGSFEVKAGVNKLKKFIAACIATKNPFSDILCVDGKKWADKKSWDDKF</sequence>
<protein>
    <submittedName>
        <fullName evidence="1">Uncharacterized protein</fullName>
    </submittedName>
</protein>
<proteinExistence type="predicted"/>
<evidence type="ECO:0000313" key="1">
    <source>
        <dbReference type="EMBL" id="OWP07344.1"/>
    </source>
</evidence>
<dbReference type="AlphaFoldDB" id="A0A218ZHU8"/>
<reference evidence="1 2" key="1">
    <citation type="submission" date="2017-04" db="EMBL/GenBank/DDBJ databases">
        <title>Draft genome sequence of Marssonina coronaria NL1: causal agent of apple blotch.</title>
        <authorList>
            <person name="Cheng Q."/>
        </authorList>
    </citation>
    <scope>NUCLEOTIDE SEQUENCE [LARGE SCALE GENOMIC DNA]</scope>
    <source>
        <strain evidence="1 2">NL1</strain>
    </source>
</reference>
<accession>A0A218ZHU8</accession>
<dbReference type="InParanoid" id="A0A218ZHU8"/>
<name>A0A218ZHU8_9HELO</name>
<comment type="caution">
    <text evidence="1">The sequence shown here is derived from an EMBL/GenBank/DDBJ whole genome shotgun (WGS) entry which is preliminary data.</text>
</comment>